<dbReference type="Proteomes" id="UP000681425">
    <property type="component" value="Chromosome"/>
</dbReference>
<proteinExistence type="predicted"/>
<keyword evidence="2" id="KW-1185">Reference proteome</keyword>
<dbReference type="AlphaFoldDB" id="A0A975K9E8"/>
<evidence type="ECO:0000313" key="2">
    <source>
        <dbReference type="Proteomes" id="UP000681425"/>
    </source>
</evidence>
<sequence>MDDLADWGEGLIAMLAPDDAGDLGALRLRQLAGLFPGRCYIALTLRRPPRAFLRLHDLINTAAQVGVPTVALNDVLFHHPDRRMLQDVMTCIREGGLARGRRDPFDLRAPVRPYADAFQPGRARRRVPEARWTWRWRPVRRDG</sequence>
<dbReference type="KEGG" id="spph:KFK14_07495"/>
<gene>
    <name evidence="1" type="ORF">KFK14_07495</name>
</gene>
<dbReference type="EMBL" id="CP073910">
    <property type="protein sequence ID" value="QUT07244.1"/>
    <property type="molecule type" value="Genomic_DNA"/>
</dbReference>
<dbReference type="RefSeq" id="WP_212610440.1">
    <property type="nucleotide sequence ID" value="NZ_CP073910.1"/>
</dbReference>
<protein>
    <recommendedName>
        <fullName evidence="3">Error-prone DNA polymerase</fullName>
    </recommendedName>
</protein>
<dbReference type="Gene3D" id="3.20.20.140">
    <property type="entry name" value="Metal-dependent hydrolases"/>
    <property type="match status" value="1"/>
</dbReference>
<evidence type="ECO:0000313" key="1">
    <source>
        <dbReference type="EMBL" id="QUT07244.1"/>
    </source>
</evidence>
<evidence type="ECO:0008006" key="3">
    <source>
        <dbReference type="Google" id="ProtNLM"/>
    </source>
</evidence>
<organism evidence="1 2">
    <name type="scientific">Sphingobium phenoxybenzoativorans</name>
    <dbReference type="NCBI Taxonomy" id="1592790"/>
    <lineage>
        <taxon>Bacteria</taxon>
        <taxon>Pseudomonadati</taxon>
        <taxon>Pseudomonadota</taxon>
        <taxon>Alphaproteobacteria</taxon>
        <taxon>Sphingomonadales</taxon>
        <taxon>Sphingomonadaceae</taxon>
        <taxon>Sphingobium</taxon>
    </lineage>
</organism>
<accession>A0A975K9E8</accession>
<name>A0A975K9E8_9SPHN</name>
<reference evidence="1" key="1">
    <citation type="submission" date="2021-04" db="EMBL/GenBank/DDBJ databases">
        <title>Isolation of p-tert-butylphenol degrading bacteria Sphingobium phenoxybenzoativorans Tas13 from active sludge.</title>
        <authorList>
            <person name="Li Y."/>
        </authorList>
    </citation>
    <scope>NUCLEOTIDE SEQUENCE</scope>
    <source>
        <strain evidence="1">Tas13</strain>
    </source>
</reference>